<dbReference type="EMBL" id="HBGO01012654">
    <property type="protein sequence ID" value="CAD9333280.1"/>
    <property type="molecule type" value="Transcribed_RNA"/>
</dbReference>
<dbReference type="InterPro" id="IPR036869">
    <property type="entry name" value="J_dom_sf"/>
</dbReference>
<dbReference type="InterPro" id="IPR018253">
    <property type="entry name" value="DnaJ_domain_CS"/>
</dbReference>
<dbReference type="PROSITE" id="PS50076">
    <property type="entry name" value="DNAJ_2"/>
    <property type="match status" value="1"/>
</dbReference>
<evidence type="ECO:0000259" key="2">
    <source>
        <dbReference type="PROSITE" id="PS50076"/>
    </source>
</evidence>
<dbReference type="Gene3D" id="1.10.287.110">
    <property type="entry name" value="DnaJ domain"/>
    <property type="match status" value="1"/>
</dbReference>
<reference evidence="3" key="1">
    <citation type="submission" date="2021-01" db="EMBL/GenBank/DDBJ databases">
        <authorList>
            <person name="Corre E."/>
            <person name="Pelletier E."/>
            <person name="Niang G."/>
            <person name="Scheremetjew M."/>
            <person name="Finn R."/>
            <person name="Kale V."/>
            <person name="Holt S."/>
            <person name="Cochrane G."/>
            <person name="Meng A."/>
            <person name="Brown T."/>
            <person name="Cohen L."/>
        </authorList>
    </citation>
    <scope>NUCLEOTIDE SEQUENCE</scope>
    <source>
        <strain evidence="3">Grunow 1884</strain>
    </source>
</reference>
<dbReference type="InterPro" id="IPR001623">
    <property type="entry name" value="DnaJ_domain"/>
</dbReference>
<dbReference type="InterPro" id="IPR052423">
    <property type="entry name" value="EMIR"/>
</dbReference>
<dbReference type="PANTHER" id="PTHR44094">
    <property type="entry name" value="DNAJ HEAT SHOCK N-TERMINAL DOMAIN-CONTAINING PROTEIN"/>
    <property type="match status" value="1"/>
</dbReference>
<evidence type="ECO:0000313" key="3">
    <source>
        <dbReference type="EMBL" id="CAD9333280.1"/>
    </source>
</evidence>
<dbReference type="SMART" id="SM00271">
    <property type="entry name" value="DnaJ"/>
    <property type="match status" value="1"/>
</dbReference>
<dbReference type="InterPro" id="IPR026894">
    <property type="entry name" value="DnaJ_X"/>
</dbReference>
<protein>
    <recommendedName>
        <fullName evidence="2">J domain-containing protein</fullName>
    </recommendedName>
</protein>
<sequence>MNANPNDLQKPLQDSPQEPKPSLLALCLNTIFCLTLCPIFCVGCCCACCLSATNSAVQKAQGKRYDSKQHRWIIDNLSEEAKVLEGVPDDDDDILKIANEAEDAENDQKEDETGGETQKSSVMDTTYYDALGVTPDSDEKKIKRAYYVNARKWHPDKNNSDEAKEKFQKIGEAYQVLSDKKLRAIYDKKGEAGLSGDKTEVSLNAVDPSLIFTFLFGSDAFTDIVGRLQLVTQTMAGDSKDAKGTQIGVKEMKELELRRVVRLALKLAERIQPYVEGDEEGAHTRWEEEATRLVEVRYGQEILNTVGRTYRLVATQCVGTWKEGAEAQISEQEVQVDAVKKAVLGAQKMHGEEGGEDALPSFIEIMWNVTVIDITSTLREVVMKVVMDNSAPKKERNKRAEAIKKLGVVFEQKKSLDETRDQRSVRGLYQSAAAAAMEETLKKMRETEQNIL</sequence>
<feature type="domain" description="J" evidence="2">
    <location>
        <begin position="126"/>
        <end position="190"/>
    </location>
</feature>
<dbReference type="Pfam" id="PF00226">
    <property type="entry name" value="DnaJ"/>
    <property type="match status" value="1"/>
</dbReference>
<dbReference type="PANTHER" id="PTHR44094:SF8">
    <property type="entry name" value="DNAJ HEAT SHOCK N-TERMINAL DOMAIN-CONTAINING PROTEIN-RELATED"/>
    <property type="match status" value="1"/>
</dbReference>
<dbReference type="Pfam" id="PF14308">
    <property type="entry name" value="DnaJ-X"/>
    <property type="match status" value="2"/>
</dbReference>
<proteinExistence type="predicted"/>
<feature type="region of interest" description="Disordered" evidence="1">
    <location>
        <begin position="101"/>
        <end position="120"/>
    </location>
</feature>
<dbReference type="AlphaFoldDB" id="A0A7S1ZAG6"/>
<evidence type="ECO:0000256" key="1">
    <source>
        <dbReference type="SAM" id="MobiDB-lite"/>
    </source>
</evidence>
<dbReference type="PROSITE" id="PS00636">
    <property type="entry name" value="DNAJ_1"/>
    <property type="match status" value="1"/>
</dbReference>
<organism evidence="3">
    <name type="scientific">Trieres chinensis</name>
    <name type="common">Marine centric diatom</name>
    <name type="synonym">Odontella sinensis</name>
    <dbReference type="NCBI Taxonomy" id="1514140"/>
    <lineage>
        <taxon>Eukaryota</taxon>
        <taxon>Sar</taxon>
        <taxon>Stramenopiles</taxon>
        <taxon>Ochrophyta</taxon>
        <taxon>Bacillariophyta</taxon>
        <taxon>Mediophyceae</taxon>
        <taxon>Biddulphiophycidae</taxon>
        <taxon>Eupodiscales</taxon>
        <taxon>Parodontellaceae</taxon>
        <taxon>Trieres</taxon>
    </lineage>
</organism>
<dbReference type="PRINTS" id="PR00625">
    <property type="entry name" value="JDOMAIN"/>
</dbReference>
<dbReference type="SUPFAM" id="SSF46565">
    <property type="entry name" value="Chaperone J-domain"/>
    <property type="match status" value="1"/>
</dbReference>
<gene>
    <name evidence="3" type="ORF">OSIN01602_LOCUS7038</name>
</gene>
<dbReference type="CDD" id="cd06257">
    <property type="entry name" value="DnaJ"/>
    <property type="match status" value="1"/>
</dbReference>
<feature type="compositionally biased region" description="Acidic residues" evidence="1">
    <location>
        <begin position="101"/>
        <end position="114"/>
    </location>
</feature>
<accession>A0A7S1ZAG6</accession>
<name>A0A7S1ZAG6_TRICV</name>